<proteinExistence type="inferred from homology"/>
<feature type="transmembrane region" description="Helical" evidence="9">
    <location>
        <begin position="265"/>
        <end position="291"/>
    </location>
</feature>
<evidence type="ECO:0000313" key="11">
    <source>
        <dbReference type="EMBL" id="SFC41077.1"/>
    </source>
</evidence>
<protein>
    <recommendedName>
        <fullName evidence="9">Protein-export membrane protein SecF</fullName>
    </recommendedName>
</protein>
<reference evidence="11 12" key="1">
    <citation type="submission" date="2016-10" db="EMBL/GenBank/DDBJ databases">
        <authorList>
            <person name="de Groot N.N."/>
        </authorList>
    </citation>
    <scope>NUCLEOTIDE SEQUENCE [LARGE SCALE GENOMIC DNA]</scope>
    <source>
        <strain evidence="11 12">DSM 18438</strain>
    </source>
</reference>
<sequence length="313" mass="34354">MSDKISVKLLNIDINFMKARRIAFAISAALLLISIVSLATQGLRFGLDFTGGTLVEVSYAQAPELEDVRAQLEAAGYEHFVVQNFGSSREVLVRLSQAFSPEVGDQVRSLLAEGDIEVELRRAEFVGAQVGEELRDQGGLGMLVALICVMIYVAFRFQYKFAVGSVLALGHDVILLLGFFSLFRIDFDLTVLAALLAVIGYSLNDTIVVYDRIRENFRTVREGGPKDLINLSINQTLIRTTITSLTTLLVLFSLLIFGGEMIHNFALALIVGVFVGTYSSIYVAGTLLLALKINREDLALPIKEGEVEEEGRP</sequence>
<dbReference type="Pfam" id="PF02355">
    <property type="entry name" value="SecD_SecF_C"/>
    <property type="match status" value="1"/>
</dbReference>
<evidence type="ECO:0000256" key="2">
    <source>
        <dbReference type="ARBA" id="ARBA00022448"/>
    </source>
</evidence>
<dbReference type="Proteomes" id="UP000199058">
    <property type="component" value="Unassembled WGS sequence"/>
</dbReference>
<dbReference type="PANTHER" id="PTHR30081:SF8">
    <property type="entry name" value="PROTEIN TRANSLOCASE SUBUNIT SECF"/>
    <property type="match status" value="1"/>
</dbReference>
<dbReference type="EMBL" id="FOLH01000005">
    <property type="protein sequence ID" value="SFC41077.1"/>
    <property type="molecule type" value="Genomic_DNA"/>
</dbReference>
<dbReference type="RefSeq" id="WP_091964415.1">
    <property type="nucleotide sequence ID" value="NZ_FOLH01000005.1"/>
</dbReference>
<evidence type="ECO:0000256" key="4">
    <source>
        <dbReference type="ARBA" id="ARBA00022692"/>
    </source>
</evidence>
<dbReference type="InterPro" id="IPR022645">
    <property type="entry name" value="SecD/SecF_bac"/>
</dbReference>
<evidence type="ECO:0000256" key="3">
    <source>
        <dbReference type="ARBA" id="ARBA00022475"/>
    </source>
</evidence>
<feature type="transmembrane region" description="Helical" evidence="9">
    <location>
        <begin position="236"/>
        <end position="259"/>
    </location>
</feature>
<dbReference type="Gene3D" id="1.20.1640.10">
    <property type="entry name" value="Multidrug efflux transporter AcrB transmembrane domain"/>
    <property type="match status" value="1"/>
</dbReference>
<dbReference type="Pfam" id="PF07549">
    <property type="entry name" value="Sec_GG"/>
    <property type="match status" value="1"/>
</dbReference>
<feature type="domain" description="Protein export membrane protein SecD/SecF C-terminal" evidence="10">
    <location>
        <begin position="109"/>
        <end position="292"/>
    </location>
</feature>
<keyword evidence="8 9" id="KW-0472">Membrane</keyword>
<dbReference type="PANTHER" id="PTHR30081">
    <property type="entry name" value="PROTEIN-EXPORT MEMBRANE PROTEIN SEC"/>
    <property type="match status" value="1"/>
</dbReference>
<keyword evidence="4 9" id="KW-0812">Transmembrane</keyword>
<evidence type="ECO:0000256" key="6">
    <source>
        <dbReference type="ARBA" id="ARBA00022989"/>
    </source>
</evidence>
<keyword evidence="7 9" id="KW-0811">Translocation</keyword>
<evidence type="ECO:0000256" key="8">
    <source>
        <dbReference type="ARBA" id="ARBA00023136"/>
    </source>
</evidence>
<comment type="function">
    <text evidence="9">Part of the Sec protein translocase complex. Interacts with the SecYEG preprotein conducting channel. SecDF uses the proton motive force (PMF) to complete protein translocation after the ATP-dependent function of SecA.</text>
</comment>
<dbReference type="GO" id="GO:0065002">
    <property type="term" value="P:intracellular protein transmembrane transport"/>
    <property type="evidence" value="ECO:0007669"/>
    <property type="project" value="UniProtKB-UniRule"/>
</dbReference>
<feature type="transmembrane region" description="Helical" evidence="9">
    <location>
        <begin position="162"/>
        <end position="183"/>
    </location>
</feature>
<feature type="transmembrane region" description="Helical" evidence="9">
    <location>
        <begin position="138"/>
        <end position="155"/>
    </location>
</feature>
<evidence type="ECO:0000259" key="10">
    <source>
        <dbReference type="Pfam" id="PF02355"/>
    </source>
</evidence>
<dbReference type="OrthoDB" id="9774769at2"/>
<dbReference type="HAMAP" id="MF_01464_B">
    <property type="entry name" value="SecF_B"/>
    <property type="match status" value="1"/>
</dbReference>
<keyword evidence="12" id="KW-1185">Reference proteome</keyword>
<organism evidence="11 12">
    <name type="scientific">Marinospirillum celere</name>
    <dbReference type="NCBI Taxonomy" id="1122252"/>
    <lineage>
        <taxon>Bacteria</taxon>
        <taxon>Pseudomonadati</taxon>
        <taxon>Pseudomonadota</taxon>
        <taxon>Gammaproteobacteria</taxon>
        <taxon>Oceanospirillales</taxon>
        <taxon>Oceanospirillaceae</taxon>
        <taxon>Marinospirillum</taxon>
    </lineage>
</organism>
<dbReference type="AlphaFoldDB" id="A0A1I1IXR8"/>
<dbReference type="NCBIfam" id="TIGR00916">
    <property type="entry name" value="2A0604s01"/>
    <property type="match status" value="1"/>
</dbReference>
<gene>
    <name evidence="9" type="primary">secF</name>
    <name evidence="11" type="ORF">SAMN05660443_2567</name>
</gene>
<evidence type="ECO:0000256" key="5">
    <source>
        <dbReference type="ARBA" id="ARBA00022927"/>
    </source>
</evidence>
<dbReference type="InterPro" id="IPR022813">
    <property type="entry name" value="SecD/SecF_arch_bac"/>
</dbReference>
<keyword evidence="6 9" id="KW-1133">Transmembrane helix</keyword>
<dbReference type="SUPFAM" id="SSF82866">
    <property type="entry name" value="Multidrug efflux transporter AcrB transmembrane domain"/>
    <property type="match status" value="1"/>
</dbReference>
<comment type="subcellular location">
    <subcellularLocation>
        <location evidence="1 9">Cell membrane</location>
        <topology evidence="1 9">Multi-pass membrane protein</topology>
    </subcellularLocation>
</comment>
<dbReference type="GO" id="GO:0015450">
    <property type="term" value="F:protein-transporting ATPase activity"/>
    <property type="evidence" value="ECO:0007669"/>
    <property type="project" value="InterPro"/>
</dbReference>
<dbReference type="GO" id="GO:0005886">
    <property type="term" value="C:plasma membrane"/>
    <property type="evidence" value="ECO:0007669"/>
    <property type="project" value="UniProtKB-SubCell"/>
</dbReference>
<dbReference type="GO" id="GO:0043952">
    <property type="term" value="P:protein transport by the Sec complex"/>
    <property type="evidence" value="ECO:0007669"/>
    <property type="project" value="UniProtKB-UniRule"/>
</dbReference>
<dbReference type="InterPro" id="IPR055344">
    <property type="entry name" value="SecD_SecF_C_bact"/>
</dbReference>
<name>A0A1I1IXR8_9GAMM</name>
<comment type="subunit">
    <text evidence="9">Forms a complex with SecD. Part of the essential Sec protein translocation apparatus which comprises SecA, SecYEG and auxiliary proteins SecDF-YajC and YidC.</text>
</comment>
<dbReference type="InterPro" id="IPR022646">
    <property type="entry name" value="SecD/SecF_CS"/>
</dbReference>
<evidence type="ECO:0000313" key="12">
    <source>
        <dbReference type="Proteomes" id="UP000199058"/>
    </source>
</evidence>
<dbReference type="PRINTS" id="PR01755">
    <property type="entry name" value="SECFTRNLCASE"/>
</dbReference>
<dbReference type="InterPro" id="IPR048634">
    <property type="entry name" value="SecD_SecF_C"/>
</dbReference>
<dbReference type="STRING" id="1122252.SAMN05660443_2567"/>
<evidence type="ECO:0000256" key="7">
    <source>
        <dbReference type="ARBA" id="ARBA00023010"/>
    </source>
</evidence>
<dbReference type="GO" id="GO:0006605">
    <property type="term" value="P:protein targeting"/>
    <property type="evidence" value="ECO:0007669"/>
    <property type="project" value="UniProtKB-UniRule"/>
</dbReference>
<keyword evidence="5 9" id="KW-0653">Protein transport</keyword>
<dbReference type="InterPro" id="IPR005665">
    <property type="entry name" value="SecF_bac"/>
</dbReference>
<feature type="transmembrane region" description="Helical" evidence="9">
    <location>
        <begin position="189"/>
        <end position="210"/>
    </location>
</feature>
<keyword evidence="3 9" id="KW-1003">Cell membrane</keyword>
<keyword evidence="2 9" id="KW-0813">Transport</keyword>
<feature type="transmembrane region" description="Helical" evidence="9">
    <location>
        <begin position="21"/>
        <end position="40"/>
    </location>
</feature>
<accession>A0A1I1IXR8</accession>
<evidence type="ECO:0000256" key="9">
    <source>
        <dbReference type="HAMAP-Rule" id="MF_01464"/>
    </source>
</evidence>
<comment type="similarity">
    <text evidence="9">Belongs to the SecD/SecF family. SecF subfamily.</text>
</comment>
<evidence type="ECO:0000256" key="1">
    <source>
        <dbReference type="ARBA" id="ARBA00004651"/>
    </source>
</evidence>
<dbReference type="NCBIfam" id="TIGR00966">
    <property type="entry name" value="transloc_SecF"/>
    <property type="match status" value="1"/>
</dbReference>